<dbReference type="Gene3D" id="3.40.50.1820">
    <property type="entry name" value="alpha/beta hydrolase"/>
    <property type="match status" value="1"/>
</dbReference>
<organism evidence="2 3">
    <name type="scientific">Aulographum hederae CBS 113979</name>
    <dbReference type="NCBI Taxonomy" id="1176131"/>
    <lineage>
        <taxon>Eukaryota</taxon>
        <taxon>Fungi</taxon>
        <taxon>Dikarya</taxon>
        <taxon>Ascomycota</taxon>
        <taxon>Pezizomycotina</taxon>
        <taxon>Dothideomycetes</taxon>
        <taxon>Pleosporomycetidae</taxon>
        <taxon>Aulographales</taxon>
        <taxon>Aulographaceae</taxon>
    </lineage>
</organism>
<evidence type="ECO:0000259" key="1">
    <source>
        <dbReference type="Pfam" id="PF00135"/>
    </source>
</evidence>
<dbReference type="InterPro" id="IPR029058">
    <property type="entry name" value="AB_hydrolase_fold"/>
</dbReference>
<keyword evidence="2" id="KW-0378">Hydrolase</keyword>
<feature type="domain" description="Carboxylesterase type B" evidence="1">
    <location>
        <begin position="7"/>
        <end position="469"/>
    </location>
</feature>
<dbReference type="OrthoDB" id="408631at2759"/>
<proteinExistence type="predicted"/>
<gene>
    <name evidence="2" type="ORF">K402DRAFT_371053</name>
</gene>
<protein>
    <submittedName>
        <fullName evidence="2">Alpha/beta-hydrolase</fullName>
    </submittedName>
</protein>
<dbReference type="Proteomes" id="UP000800041">
    <property type="component" value="Unassembled WGS sequence"/>
</dbReference>
<dbReference type="InterPro" id="IPR019819">
    <property type="entry name" value="Carboxylesterase_B_CS"/>
</dbReference>
<dbReference type="GO" id="GO:0016787">
    <property type="term" value="F:hydrolase activity"/>
    <property type="evidence" value="ECO:0007669"/>
    <property type="project" value="UniProtKB-KW"/>
</dbReference>
<dbReference type="AlphaFoldDB" id="A0A6G1HA99"/>
<dbReference type="SUPFAM" id="SSF53474">
    <property type="entry name" value="alpha/beta-Hydrolases"/>
    <property type="match status" value="1"/>
</dbReference>
<dbReference type="PROSITE" id="PS00941">
    <property type="entry name" value="CARBOXYLESTERASE_B_2"/>
    <property type="match status" value="1"/>
</dbReference>
<dbReference type="InterPro" id="IPR050309">
    <property type="entry name" value="Type-B_Carboxylest/Lipase"/>
</dbReference>
<evidence type="ECO:0000313" key="3">
    <source>
        <dbReference type="Proteomes" id="UP000800041"/>
    </source>
</evidence>
<dbReference type="EMBL" id="ML977143">
    <property type="protein sequence ID" value="KAF1990085.1"/>
    <property type="molecule type" value="Genomic_DNA"/>
</dbReference>
<dbReference type="PANTHER" id="PTHR11559">
    <property type="entry name" value="CARBOXYLESTERASE"/>
    <property type="match status" value="1"/>
</dbReference>
<reference evidence="2" key="1">
    <citation type="journal article" date="2020" name="Stud. Mycol.">
        <title>101 Dothideomycetes genomes: a test case for predicting lifestyles and emergence of pathogens.</title>
        <authorList>
            <person name="Haridas S."/>
            <person name="Albert R."/>
            <person name="Binder M."/>
            <person name="Bloem J."/>
            <person name="Labutti K."/>
            <person name="Salamov A."/>
            <person name="Andreopoulos B."/>
            <person name="Baker S."/>
            <person name="Barry K."/>
            <person name="Bills G."/>
            <person name="Bluhm B."/>
            <person name="Cannon C."/>
            <person name="Castanera R."/>
            <person name="Culley D."/>
            <person name="Daum C."/>
            <person name="Ezra D."/>
            <person name="Gonzalez J."/>
            <person name="Henrissat B."/>
            <person name="Kuo A."/>
            <person name="Liang C."/>
            <person name="Lipzen A."/>
            <person name="Lutzoni F."/>
            <person name="Magnuson J."/>
            <person name="Mondo S."/>
            <person name="Nolan M."/>
            <person name="Ohm R."/>
            <person name="Pangilinan J."/>
            <person name="Park H.-J."/>
            <person name="Ramirez L."/>
            <person name="Alfaro M."/>
            <person name="Sun H."/>
            <person name="Tritt A."/>
            <person name="Yoshinaga Y."/>
            <person name="Zwiers L.-H."/>
            <person name="Turgeon B."/>
            <person name="Goodwin S."/>
            <person name="Spatafora J."/>
            <person name="Crous P."/>
            <person name="Grigoriev I."/>
        </authorList>
    </citation>
    <scope>NUCLEOTIDE SEQUENCE</scope>
    <source>
        <strain evidence="2">CBS 113979</strain>
    </source>
</reference>
<sequence length="546" mass="58554">MPVVDFSSGQYRATDYDKARDIYTFKNIRFAAPPTGDLRFRAPVKPARAVGVQDGKAGASCLGSIPAMGPLKSNTIPGGSEDCLFLDVYVPGKQFKAGAKPLPVINWIYGGAYLIGAKDQIYKGGPLVSASGNNLVFVSGNYRLGAFGFAAGTTVENDGTANAAFYDQRMVFEWIRDEISKVGGDPKQVTAMGESAGAGSIQHHLTAFGGKQDPLFRKAIIQSPAFQPYYERTALNQQLFERFAQGAGCTGADLLACVRKAPAAALQKSQVDIINSMPNATYGFGPTSDGKWVRQLSTLEFASGNYFKDMDGLIVSHVQDEARIFIGGMTNDAQFDADVPKLYPNAPAVQNAILKQYPTSGPGSKYPNIAERDDAFIGDSVFRCNVRFISDAYKGKAWNMQYSHTPGIHGTDIIPDHFYADGPLISLNSTTSAFMRSYQSYLTSFAMTGDPNTRSLKTGLVPAIDWPKTSNAPGQKVLGNVLEPLDDRYRLIDDVQITSDNCGFWVDAHAAVTQLGGWAPPGAVVKSSLLSAAVPAADASKNYGGA</sequence>
<accession>A0A6G1HA99</accession>
<evidence type="ECO:0000313" key="2">
    <source>
        <dbReference type="EMBL" id="KAF1990085.1"/>
    </source>
</evidence>
<dbReference type="Pfam" id="PF00135">
    <property type="entry name" value="COesterase"/>
    <property type="match status" value="1"/>
</dbReference>
<name>A0A6G1HA99_9PEZI</name>
<keyword evidence="3" id="KW-1185">Reference proteome</keyword>
<dbReference type="InterPro" id="IPR002018">
    <property type="entry name" value="CarbesteraseB"/>
</dbReference>